<accession>A0ABP0N7V6</accession>
<feature type="compositionally biased region" description="Basic and acidic residues" evidence="2">
    <location>
        <begin position="202"/>
        <end position="219"/>
    </location>
</feature>
<name>A0ABP0N7V6_9DINO</name>
<feature type="coiled-coil region" evidence="1">
    <location>
        <begin position="84"/>
        <end position="185"/>
    </location>
</feature>
<keyword evidence="1" id="KW-0175">Coiled coil</keyword>
<reference evidence="3 4" key="1">
    <citation type="submission" date="2024-02" db="EMBL/GenBank/DDBJ databases">
        <authorList>
            <person name="Chen Y."/>
            <person name="Shah S."/>
            <person name="Dougan E. K."/>
            <person name="Thang M."/>
            <person name="Chan C."/>
        </authorList>
    </citation>
    <scope>NUCLEOTIDE SEQUENCE [LARGE SCALE GENOMIC DNA]</scope>
</reference>
<organism evidence="3 4">
    <name type="scientific">Durusdinium trenchii</name>
    <dbReference type="NCBI Taxonomy" id="1381693"/>
    <lineage>
        <taxon>Eukaryota</taxon>
        <taxon>Sar</taxon>
        <taxon>Alveolata</taxon>
        <taxon>Dinophyceae</taxon>
        <taxon>Suessiales</taxon>
        <taxon>Symbiodiniaceae</taxon>
        <taxon>Durusdinium</taxon>
    </lineage>
</organism>
<comment type="caution">
    <text evidence="3">The sequence shown here is derived from an EMBL/GenBank/DDBJ whole genome shotgun (WGS) entry which is preliminary data.</text>
</comment>
<proteinExistence type="predicted"/>
<evidence type="ECO:0000313" key="4">
    <source>
        <dbReference type="Proteomes" id="UP001642464"/>
    </source>
</evidence>
<evidence type="ECO:0000313" key="3">
    <source>
        <dbReference type="EMBL" id="CAK9059661.1"/>
    </source>
</evidence>
<keyword evidence="4" id="KW-1185">Reference proteome</keyword>
<sequence length="318" mass="36577">MAAAVESPRPPPNLNRSGYPPPWPVAPALAFWEPVAEPQAGPSAVDTSQLLASAQAEADGICQEIRRLARPHLAGPSAASERTRKAYLMELDQAEEIYQTVERELVRLQRHHQELLQRSEMERGLRGEAERAQQAAIREQREVLRNVQERLQAANNLQEEQDKAREEAEEARDAAEASLGRLGLELVRLQSREAMLLEECAARRSSEEARAKQGQELRMLRQSAASERQRREEAEALGRERLDDMRREFTKTRQELEELREEQRSSQEKWRKQRALERENRQLRERQLQYQTAEGDARSLRVELQDALAKGDGTERPR</sequence>
<evidence type="ECO:0000256" key="1">
    <source>
        <dbReference type="SAM" id="Coils"/>
    </source>
</evidence>
<dbReference type="EMBL" id="CAXAMM010026792">
    <property type="protein sequence ID" value="CAK9059661.1"/>
    <property type="molecule type" value="Genomic_DNA"/>
</dbReference>
<protein>
    <submittedName>
        <fullName evidence="3">Reticulocyte-binding protein 2 homolog a</fullName>
    </submittedName>
</protein>
<feature type="region of interest" description="Disordered" evidence="2">
    <location>
        <begin position="202"/>
        <end position="276"/>
    </location>
</feature>
<feature type="compositionally biased region" description="Pro residues" evidence="2">
    <location>
        <begin position="8"/>
        <end position="20"/>
    </location>
</feature>
<feature type="compositionally biased region" description="Basic and acidic residues" evidence="2">
    <location>
        <begin position="227"/>
        <end position="276"/>
    </location>
</feature>
<gene>
    <name evidence="3" type="ORF">SCF082_LOCUS31569</name>
</gene>
<evidence type="ECO:0000256" key="2">
    <source>
        <dbReference type="SAM" id="MobiDB-lite"/>
    </source>
</evidence>
<feature type="region of interest" description="Disordered" evidence="2">
    <location>
        <begin position="1"/>
        <end position="20"/>
    </location>
</feature>
<dbReference type="Proteomes" id="UP001642464">
    <property type="component" value="Unassembled WGS sequence"/>
</dbReference>